<dbReference type="InterPro" id="IPR003779">
    <property type="entry name" value="CMD-like"/>
</dbReference>
<dbReference type="InterPro" id="IPR029032">
    <property type="entry name" value="AhpD-like"/>
</dbReference>
<proteinExistence type="predicted"/>
<evidence type="ECO:0000313" key="3">
    <source>
        <dbReference type="Proteomes" id="UP000267535"/>
    </source>
</evidence>
<evidence type="ECO:0000313" key="2">
    <source>
        <dbReference type="EMBL" id="RRC97718.1"/>
    </source>
</evidence>
<organism evidence="2 3">
    <name type="scientific">Amphritea balenae</name>
    <dbReference type="NCBI Taxonomy" id="452629"/>
    <lineage>
        <taxon>Bacteria</taxon>
        <taxon>Pseudomonadati</taxon>
        <taxon>Pseudomonadota</taxon>
        <taxon>Gammaproteobacteria</taxon>
        <taxon>Oceanospirillales</taxon>
        <taxon>Oceanospirillaceae</taxon>
        <taxon>Amphritea</taxon>
    </lineage>
</organism>
<reference evidence="2 3" key="1">
    <citation type="submission" date="2018-11" db="EMBL/GenBank/DDBJ databases">
        <title>The draft genome sequence of Amphritea balenae JAMM 1525T.</title>
        <authorList>
            <person name="Fang Z."/>
            <person name="Zhang Y."/>
            <person name="Han X."/>
        </authorList>
    </citation>
    <scope>NUCLEOTIDE SEQUENCE [LARGE SCALE GENOMIC DNA]</scope>
    <source>
        <strain evidence="2 3">JAMM 1525</strain>
    </source>
</reference>
<gene>
    <name evidence="2" type="ORF">EHS89_16180</name>
</gene>
<dbReference type="PANTHER" id="PTHR34846:SF10">
    <property type="entry name" value="CYTOPLASMIC PROTEIN"/>
    <property type="match status" value="1"/>
</dbReference>
<protein>
    <submittedName>
        <fullName evidence="2">Carboxymuconolactone decarboxylase family protein</fullName>
    </submittedName>
</protein>
<dbReference type="OrthoDB" id="9801997at2"/>
<dbReference type="EMBL" id="RQXV01000010">
    <property type="protein sequence ID" value="RRC97718.1"/>
    <property type="molecule type" value="Genomic_DNA"/>
</dbReference>
<comment type="caution">
    <text evidence="2">The sequence shown here is derived from an EMBL/GenBank/DDBJ whole genome shotgun (WGS) entry which is preliminary data.</text>
</comment>
<dbReference type="SUPFAM" id="SSF69118">
    <property type="entry name" value="AhpD-like"/>
    <property type="match status" value="1"/>
</dbReference>
<sequence length="157" mass="17807">MTERINYFAVAQKGLQNLLNLEQYIDSLSTEGVLSRTLITLVKLRASQINGCAYCIDMHTKEARHAGETEQRLYLLSAWHESNLYSAQERAALTYTEAVTLISNSAVSNQLFQETREHFSETELVNLTLVITTINSWNRIAISFATEAGNYQVNDQR</sequence>
<feature type="domain" description="Carboxymuconolactone decarboxylase-like" evidence="1">
    <location>
        <begin position="27"/>
        <end position="97"/>
    </location>
</feature>
<dbReference type="AlphaFoldDB" id="A0A3P1SKP4"/>
<dbReference type="Gene3D" id="1.20.1290.10">
    <property type="entry name" value="AhpD-like"/>
    <property type="match status" value="1"/>
</dbReference>
<dbReference type="NCBIfam" id="TIGR00778">
    <property type="entry name" value="ahpD_dom"/>
    <property type="match status" value="1"/>
</dbReference>
<name>A0A3P1SKP4_9GAMM</name>
<dbReference type="Proteomes" id="UP000267535">
    <property type="component" value="Unassembled WGS sequence"/>
</dbReference>
<dbReference type="RefSeq" id="WP_124927214.1">
    <property type="nucleotide sequence ID" value="NZ_BMOH01000008.1"/>
</dbReference>
<keyword evidence="3" id="KW-1185">Reference proteome</keyword>
<dbReference type="GO" id="GO:0051920">
    <property type="term" value="F:peroxiredoxin activity"/>
    <property type="evidence" value="ECO:0007669"/>
    <property type="project" value="InterPro"/>
</dbReference>
<dbReference type="InterPro" id="IPR004675">
    <property type="entry name" value="AhpD_core"/>
</dbReference>
<evidence type="ECO:0000259" key="1">
    <source>
        <dbReference type="Pfam" id="PF02627"/>
    </source>
</evidence>
<dbReference type="Pfam" id="PF02627">
    <property type="entry name" value="CMD"/>
    <property type="match status" value="1"/>
</dbReference>
<dbReference type="PANTHER" id="PTHR34846">
    <property type="entry name" value="4-CARBOXYMUCONOLACTONE DECARBOXYLASE FAMILY PROTEIN (AFU_ORTHOLOGUE AFUA_6G11590)"/>
    <property type="match status" value="1"/>
</dbReference>
<accession>A0A3P1SKP4</accession>